<keyword evidence="4" id="KW-1185">Reference proteome</keyword>
<evidence type="ECO:0000313" key="4">
    <source>
        <dbReference type="Proteomes" id="UP000287188"/>
    </source>
</evidence>
<reference evidence="4" key="1">
    <citation type="submission" date="2018-12" db="EMBL/GenBank/DDBJ databases">
        <title>Tengunoibacter tsumagoiensis gen. nov., sp. nov., Dictyobacter kobayashii sp. nov., D. alpinus sp. nov., and D. joshuensis sp. nov. and description of Dictyobacteraceae fam. nov. within the order Ktedonobacterales isolated from Tengu-no-mugimeshi.</title>
        <authorList>
            <person name="Wang C.M."/>
            <person name="Zheng Y."/>
            <person name="Sakai Y."/>
            <person name="Toyoda A."/>
            <person name="Minakuchi Y."/>
            <person name="Abe K."/>
            <person name="Yokota A."/>
            <person name="Yabe S."/>
        </authorList>
    </citation>
    <scope>NUCLEOTIDE SEQUENCE [LARGE SCALE GENOMIC DNA]</scope>
    <source>
        <strain evidence="4">Uno11</strain>
    </source>
</reference>
<name>A0A402AU27_9CHLR</name>
<dbReference type="EMBL" id="BIFS01000002">
    <property type="protein sequence ID" value="GCE22656.1"/>
    <property type="molecule type" value="Genomic_DNA"/>
</dbReference>
<dbReference type="SUPFAM" id="SSF52402">
    <property type="entry name" value="Adenine nucleotide alpha hydrolases-like"/>
    <property type="match status" value="2"/>
</dbReference>
<gene>
    <name evidence="3" type="ORF">KDK_64560</name>
</gene>
<feature type="domain" description="UspA" evidence="2">
    <location>
        <begin position="1"/>
        <end position="144"/>
    </location>
</feature>
<sequence>MLQHILVPVDGSACAEQALPVAARIARSTGATMTIVRILAQPREYPYTLMDGSISMEECYDEEVREAENYLENIVYSKLLRGIVIQTELLSGLPHKLLPSLAHMKHIDLIVMCSRAATGFKRLVLGSIAQELIRSSSVPLLILRDGCIDTAISEKQFSVLVALDGTDNAEQALLPAAQLSAALSVPHVGKLHMLHIVKPRHAGQKLADETNQRAIEESRIHLNKLKDSIQQKMSGALPLEVTSSVVLDIDIPRTIIQTAEQGLATPNNPYAGYDAIAVVTHGNHGISYWFGEHVSEHMLGETRLPLLVIRLQEQAAKAGKH</sequence>
<proteinExistence type="inferred from homology"/>
<dbReference type="PRINTS" id="PR01438">
    <property type="entry name" value="UNVRSLSTRESS"/>
</dbReference>
<dbReference type="Pfam" id="PF00582">
    <property type="entry name" value="Usp"/>
    <property type="match status" value="2"/>
</dbReference>
<organism evidence="3 4">
    <name type="scientific">Dictyobacter kobayashii</name>
    <dbReference type="NCBI Taxonomy" id="2014872"/>
    <lineage>
        <taxon>Bacteria</taxon>
        <taxon>Bacillati</taxon>
        <taxon>Chloroflexota</taxon>
        <taxon>Ktedonobacteria</taxon>
        <taxon>Ktedonobacterales</taxon>
        <taxon>Dictyobacteraceae</taxon>
        <taxon>Dictyobacter</taxon>
    </lineage>
</organism>
<dbReference type="PANTHER" id="PTHR46268:SF6">
    <property type="entry name" value="UNIVERSAL STRESS PROTEIN UP12"/>
    <property type="match status" value="1"/>
</dbReference>
<dbReference type="Proteomes" id="UP000287188">
    <property type="component" value="Unassembled WGS sequence"/>
</dbReference>
<evidence type="ECO:0000313" key="3">
    <source>
        <dbReference type="EMBL" id="GCE22656.1"/>
    </source>
</evidence>
<comment type="caution">
    <text evidence="3">The sequence shown here is derived from an EMBL/GenBank/DDBJ whole genome shotgun (WGS) entry which is preliminary data.</text>
</comment>
<dbReference type="InterPro" id="IPR006016">
    <property type="entry name" value="UspA"/>
</dbReference>
<feature type="domain" description="UspA" evidence="2">
    <location>
        <begin position="159"/>
        <end position="310"/>
    </location>
</feature>
<protein>
    <submittedName>
        <fullName evidence="3">Universal stress protein UspA</fullName>
    </submittedName>
</protein>
<accession>A0A402AU27</accession>
<dbReference type="PANTHER" id="PTHR46268">
    <property type="entry name" value="STRESS RESPONSE PROTEIN NHAX"/>
    <property type="match status" value="1"/>
</dbReference>
<evidence type="ECO:0000256" key="1">
    <source>
        <dbReference type="ARBA" id="ARBA00008791"/>
    </source>
</evidence>
<comment type="similarity">
    <text evidence="1">Belongs to the universal stress protein A family.</text>
</comment>
<dbReference type="AlphaFoldDB" id="A0A402AU27"/>
<evidence type="ECO:0000259" key="2">
    <source>
        <dbReference type="Pfam" id="PF00582"/>
    </source>
</evidence>
<dbReference type="InterPro" id="IPR006015">
    <property type="entry name" value="Universal_stress_UspA"/>
</dbReference>
<dbReference type="Gene3D" id="3.40.50.620">
    <property type="entry name" value="HUPs"/>
    <property type="match status" value="2"/>
</dbReference>
<dbReference type="CDD" id="cd00293">
    <property type="entry name" value="USP-like"/>
    <property type="match status" value="2"/>
</dbReference>
<dbReference type="RefSeq" id="WP_161977817.1">
    <property type="nucleotide sequence ID" value="NZ_BIFS01000002.1"/>
</dbReference>
<dbReference type="InterPro" id="IPR014729">
    <property type="entry name" value="Rossmann-like_a/b/a_fold"/>
</dbReference>